<proteinExistence type="predicted"/>
<accession>A0AAD7H4L1</accession>
<organism evidence="1 2">
    <name type="scientific">Mycena metata</name>
    <dbReference type="NCBI Taxonomy" id="1033252"/>
    <lineage>
        <taxon>Eukaryota</taxon>
        <taxon>Fungi</taxon>
        <taxon>Dikarya</taxon>
        <taxon>Basidiomycota</taxon>
        <taxon>Agaricomycotina</taxon>
        <taxon>Agaricomycetes</taxon>
        <taxon>Agaricomycetidae</taxon>
        <taxon>Agaricales</taxon>
        <taxon>Marasmiineae</taxon>
        <taxon>Mycenaceae</taxon>
        <taxon>Mycena</taxon>
    </lineage>
</organism>
<gene>
    <name evidence="1" type="ORF">B0H16DRAFT_1744783</name>
</gene>
<comment type="caution">
    <text evidence="1">The sequence shown here is derived from an EMBL/GenBank/DDBJ whole genome shotgun (WGS) entry which is preliminary data.</text>
</comment>
<dbReference type="AlphaFoldDB" id="A0AAD7H4L1"/>
<evidence type="ECO:0000313" key="2">
    <source>
        <dbReference type="Proteomes" id="UP001215598"/>
    </source>
</evidence>
<evidence type="ECO:0000313" key="1">
    <source>
        <dbReference type="EMBL" id="KAJ7711838.1"/>
    </source>
</evidence>
<name>A0AAD7H4L1_9AGAR</name>
<sequence length="130" mass="14121">MALPVHSWTLLRLSSVPTLIHCLRAHLPNCHGPVPLSTNLALHDLQATASRACIGAFDEYSLRHTPLSLCGQYAPSSTRRHFDAPVLHAPAYGLLDDPTSSRCCVRLSSVIQFHLIPPRHISPAPSSTST</sequence>
<protein>
    <submittedName>
        <fullName evidence="1">Uncharacterized protein</fullName>
    </submittedName>
</protein>
<dbReference type="Proteomes" id="UP001215598">
    <property type="component" value="Unassembled WGS sequence"/>
</dbReference>
<dbReference type="EMBL" id="JARKIB010000384">
    <property type="protein sequence ID" value="KAJ7711838.1"/>
    <property type="molecule type" value="Genomic_DNA"/>
</dbReference>
<keyword evidence="2" id="KW-1185">Reference proteome</keyword>
<reference evidence="1" key="1">
    <citation type="submission" date="2023-03" db="EMBL/GenBank/DDBJ databases">
        <title>Massive genome expansion in bonnet fungi (Mycena s.s.) driven by repeated elements and novel gene families across ecological guilds.</title>
        <authorList>
            <consortium name="Lawrence Berkeley National Laboratory"/>
            <person name="Harder C.B."/>
            <person name="Miyauchi S."/>
            <person name="Viragh M."/>
            <person name="Kuo A."/>
            <person name="Thoen E."/>
            <person name="Andreopoulos B."/>
            <person name="Lu D."/>
            <person name="Skrede I."/>
            <person name="Drula E."/>
            <person name="Henrissat B."/>
            <person name="Morin E."/>
            <person name="Kohler A."/>
            <person name="Barry K."/>
            <person name="LaButti K."/>
            <person name="Morin E."/>
            <person name="Salamov A."/>
            <person name="Lipzen A."/>
            <person name="Mereny Z."/>
            <person name="Hegedus B."/>
            <person name="Baldrian P."/>
            <person name="Stursova M."/>
            <person name="Weitz H."/>
            <person name="Taylor A."/>
            <person name="Grigoriev I.V."/>
            <person name="Nagy L.G."/>
            <person name="Martin F."/>
            <person name="Kauserud H."/>
        </authorList>
    </citation>
    <scope>NUCLEOTIDE SEQUENCE</scope>
    <source>
        <strain evidence="1">CBHHK182m</strain>
    </source>
</reference>